<reference evidence="1 2" key="1">
    <citation type="submission" date="2021-03" db="EMBL/GenBank/DDBJ databases">
        <title>Novel species identification of genus Shewanella.</title>
        <authorList>
            <person name="Liu G."/>
            <person name="Zhang Q."/>
        </authorList>
    </citation>
    <scope>NUCLEOTIDE SEQUENCE [LARGE SCALE GENOMIC DNA]</scope>
    <source>
        <strain evidence="1 2">FJAT-53726</strain>
    </source>
</reference>
<dbReference type="EMBL" id="CP071504">
    <property type="protein sequence ID" value="QSX29706.1"/>
    <property type="molecule type" value="Genomic_DNA"/>
</dbReference>
<protein>
    <submittedName>
        <fullName evidence="1">STAS/SEC14 domain-containing protein</fullName>
    </submittedName>
</protein>
<accession>A0A974XJT3</accession>
<keyword evidence="2" id="KW-1185">Reference proteome</keyword>
<dbReference type="Pfam" id="PF11964">
    <property type="entry name" value="SpoIIAA-like"/>
    <property type="match status" value="1"/>
</dbReference>
<name>A0A974XJT3_9GAMM</name>
<dbReference type="RefSeq" id="WP_207321056.1">
    <property type="nucleotide sequence ID" value="NZ_CP071501.1"/>
</dbReference>
<dbReference type="Proteomes" id="UP000663281">
    <property type="component" value="Chromosome"/>
</dbReference>
<organism evidence="1 2">
    <name type="scientific">Shewanella cyperi</name>
    <dbReference type="NCBI Taxonomy" id="2814292"/>
    <lineage>
        <taxon>Bacteria</taxon>
        <taxon>Pseudomonadati</taxon>
        <taxon>Pseudomonadota</taxon>
        <taxon>Gammaproteobacteria</taxon>
        <taxon>Alteromonadales</taxon>
        <taxon>Shewanellaceae</taxon>
        <taxon>Shewanella</taxon>
    </lineage>
</organism>
<dbReference type="KEGG" id="scyp:JYB88_16170"/>
<proteinExistence type="predicted"/>
<dbReference type="InterPro" id="IPR036513">
    <property type="entry name" value="STAS_dom_sf"/>
</dbReference>
<dbReference type="InterPro" id="IPR038396">
    <property type="entry name" value="SpoIIAA-like_sf"/>
</dbReference>
<dbReference type="AlphaFoldDB" id="A0A974XJT3"/>
<gene>
    <name evidence="1" type="ORF">JYB88_16170</name>
</gene>
<dbReference type="SUPFAM" id="SSF52091">
    <property type="entry name" value="SpoIIaa-like"/>
    <property type="match status" value="1"/>
</dbReference>
<dbReference type="InterPro" id="IPR021866">
    <property type="entry name" value="SpoIIAA-like"/>
</dbReference>
<evidence type="ECO:0000313" key="2">
    <source>
        <dbReference type="Proteomes" id="UP000663281"/>
    </source>
</evidence>
<dbReference type="Gene3D" id="3.40.50.10600">
    <property type="entry name" value="SpoIIaa-like domains"/>
    <property type="match status" value="1"/>
</dbReference>
<sequence>MLCQIPDIAKGVISLFASGRLSAQDYRTRLQPAIKSYRENWGQVCLYIEADVLLEGWEQLSLSGPGEVQLPPFDALVFVGGPDWVGNAVRLLGPFVSGEVAWFPLEQKPRAVEWIIKRSAVRG</sequence>
<evidence type="ECO:0000313" key="1">
    <source>
        <dbReference type="EMBL" id="QSX29706.1"/>
    </source>
</evidence>